<dbReference type="EMBL" id="KV424030">
    <property type="protein sequence ID" value="KZT53724.1"/>
    <property type="molecule type" value="Genomic_DNA"/>
</dbReference>
<feature type="region of interest" description="Disordered" evidence="4">
    <location>
        <begin position="1"/>
        <end position="26"/>
    </location>
</feature>
<evidence type="ECO:0000313" key="7">
    <source>
        <dbReference type="Proteomes" id="UP000076842"/>
    </source>
</evidence>
<feature type="compositionally biased region" description="Polar residues" evidence="4">
    <location>
        <begin position="543"/>
        <end position="553"/>
    </location>
</feature>
<keyword evidence="7" id="KW-1185">Reference proteome</keyword>
<dbReference type="InParanoid" id="A0A165DX71"/>
<sequence>MLAQSQVGMGLKKASGGVAPATPMTPNPSIPNLAAYLNTPQTFTSQQLQRALGVGLPTPPSTVQRNTVGLPTSNSAQSVSPQSKPPNDPLFNPKNTTNVYVNNLPLHTPDEALFRLCSPYGKVLSVRVFHREDAPVPGSYGFTLFETIEDARRCIVALHRSRYQASFAKTTKVPNPLLADQLLLPFVGARPNQSADDSSSLYVRGLAKATDQHTLELLFVPHFVISFRLGDELADGSISWPTIEKEMGKENIPLEQNRDVKCKVALVRLKDHDTAEEMIDKLDGAYVRGTEVPLQVRFAESGAWRRVGSNRPKSAYAAYSEEERLNDAGWVGVGLPTANRVQPNPAFFNMGLSTMGIQPQQHQPQQQLNRPLVGPDQWINMNDLQNFNFGMNDLSGLRGLQGLGGMNNIAGLQNLANLQNSAQMANLMQSLNLNSQLGLSSPLPMNGRNGLGNLDPNALNNLGRQDLYGPALFAPPQLQSPVSIRNPNAPKAASPNSKQSQGANDFRNSMTQPGSGPSMNMHNSAMGTPTNNSVRAPPPSPCSPQNGRIPTGTVYTPQSFLSSLPAIPEAHEDNSQNQKLNEALAAQLLGTKTSLPAVVEPRNDHFHQPQPAGPIHMLTPQSSLPASQTSSQVGSPAVPTSSAPAAIEVKGTNDAAQMLSQGMPAQRPRTPARGVGVAVTMPTAPAAAHISEKATGVELSVLMSAPTMEHTIARPMNGNHHASISAPVPAAMKDDKSSGMAIDA</sequence>
<feature type="compositionally biased region" description="Polar residues" evidence="4">
    <location>
        <begin position="494"/>
        <end position="534"/>
    </location>
</feature>
<keyword evidence="2 3" id="KW-0694">RNA-binding</keyword>
<dbReference type="SUPFAM" id="SSF54928">
    <property type="entry name" value="RNA-binding domain, RBD"/>
    <property type="match status" value="2"/>
</dbReference>
<dbReference type="Pfam" id="PF00076">
    <property type="entry name" value="RRM_1"/>
    <property type="match status" value="1"/>
</dbReference>
<gene>
    <name evidence="6" type="ORF">CALCODRAFT_511214</name>
</gene>
<dbReference type="SMART" id="SM00360">
    <property type="entry name" value="RRM"/>
    <property type="match status" value="2"/>
</dbReference>
<name>A0A165DX71_9BASI</name>
<evidence type="ECO:0000313" key="6">
    <source>
        <dbReference type="EMBL" id="KZT53724.1"/>
    </source>
</evidence>
<accession>A0A165DX71</accession>
<dbReference type="PANTHER" id="PTHR24012">
    <property type="entry name" value="RNA BINDING PROTEIN"/>
    <property type="match status" value="1"/>
</dbReference>
<evidence type="ECO:0000256" key="4">
    <source>
        <dbReference type="SAM" id="MobiDB-lite"/>
    </source>
</evidence>
<dbReference type="AlphaFoldDB" id="A0A165DX71"/>
<dbReference type="InterPro" id="IPR035979">
    <property type="entry name" value="RBD_domain_sf"/>
</dbReference>
<evidence type="ECO:0000256" key="2">
    <source>
        <dbReference type="ARBA" id="ARBA00022884"/>
    </source>
</evidence>
<feature type="compositionally biased region" description="Polar residues" evidence="4">
    <location>
        <begin position="61"/>
        <end position="82"/>
    </location>
</feature>
<evidence type="ECO:0000256" key="3">
    <source>
        <dbReference type="PROSITE-ProRule" id="PRU00176"/>
    </source>
</evidence>
<dbReference type="Gene3D" id="3.30.70.330">
    <property type="match status" value="2"/>
</dbReference>
<dbReference type="Proteomes" id="UP000076842">
    <property type="component" value="Unassembled WGS sequence"/>
</dbReference>
<evidence type="ECO:0000256" key="1">
    <source>
        <dbReference type="ARBA" id="ARBA00022737"/>
    </source>
</evidence>
<evidence type="ECO:0000259" key="5">
    <source>
        <dbReference type="PROSITE" id="PS50102"/>
    </source>
</evidence>
<dbReference type="InterPro" id="IPR000504">
    <property type="entry name" value="RRM_dom"/>
</dbReference>
<feature type="compositionally biased region" description="Polar residues" evidence="4">
    <location>
        <begin position="477"/>
        <end position="486"/>
    </location>
</feature>
<feature type="domain" description="RRM" evidence="5">
    <location>
        <begin position="97"/>
        <end position="170"/>
    </location>
</feature>
<feature type="region of interest" description="Disordered" evidence="4">
    <location>
        <begin position="621"/>
        <end position="642"/>
    </location>
</feature>
<feature type="compositionally biased region" description="Polar residues" evidence="4">
    <location>
        <begin position="621"/>
        <end position="634"/>
    </location>
</feature>
<dbReference type="InterPro" id="IPR012677">
    <property type="entry name" value="Nucleotide-bd_a/b_plait_sf"/>
</dbReference>
<dbReference type="OrthoDB" id="271725at2759"/>
<dbReference type="PROSITE" id="PS50102">
    <property type="entry name" value="RRM"/>
    <property type="match status" value="1"/>
</dbReference>
<feature type="region of interest" description="Disordered" evidence="4">
    <location>
        <begin position="470"/>
        <end position="553"/>
    </location>
</feature>
<dbReference type="GO" id="GO:0003723">
    <property type="term" value="F:RNA binding"/>
    <property type="evidence" value="ECO:0007669"/>
    <property type="project" value="UniProtKB-UniRule"/>
</dbReference>
<protein>
    <recommendedName>
        <fullName evidence="5">RRM domain-containing protein</fullName>
    </recommendedName>
</protein>
<reference evidence="6 7" key="1">
    <citation type="journal article" date="2016" name="Mol. Biol. Evol.">
        <title>Comparative Genomics of Early-Diverging Mushroom-Forming Fungi Provides Insights into the Origins of Lignocellulose Decay Capabilities.</title>
        <authorList>
            <person name="Nagy L.G."/>
            <person name="Riley R."/>
            <person name="Tritt A."/>
            <person name="Adam C."/>
            <person name="Daum C."/>
            <person name="Floudas D."/>
            <person name="Sun H."/>
            <person name="Yadav J.S."/>
            <person name="Pangilinan J."/>
            <person name="Larsson K.H."/>
            <person name="Matsuura K."/>
            <person name="Barry K."/>
            <person name="Labutti K."/>
            <person name="Kuo R."/>
            <person name="Ohm R.A."/>
            <person name="Bhattacharya S.S."/>
            <person name="Shirouzu T."/>
            <person name="Yoshinaga Y."/>
            <person name="Martin F.M."/>
            <person name="Grigoriev I.V."/>
            <person name="Hibbett D.S."/>
        </authorList>
    </citation>
    <scope>NUCLEOTIDE SEQUENCE [LARGE SCALE GENOMIC DNA]</scope>
    <source>
        <strain evidence="6 7">HHB12733</strain>
    </source>
</reference>
<organism evidence="6 7">
    <name type="scientific">Calocera cornea HHB12733</name>
    <dbReference type="NCBI Taxonomy" id="1353952"/>
    <lineage>
        <taxon>Eukaryota</taxon>
        <taxon>Fungi</taxon>
        <taxon>Dikarya</taxon>
        <taxon>Basidiomycota</taxon>
        <taxon>Agaricomycotina</taxon>
        <taxon>Dacrymycetes</taxon>
        <taxon>Dacrymycetales</taxon>
        <taxon>Dacrymycetaceae</taxon>
        <taxon>Calocera</taxon>
    </lineage>
</organism>
<keyword evidence="1" id="KW-0677">Repeat</keyword>
<feature type="region of interest" description="Disordered" evidence="4">
    <location>
        <begin position="55"/>
        <end position="93"/>
    </location>
</feature>
<proteinExistence type="predicted"/>